<feature type="region of interest" description="Disordered" evidence="1">
    <location>
        <begin position="236"/>
        <end position="269"/>
    </location>
</feature>
<dbReference type="RefSeq" id="WP_131823198.1">
    <property type="nucleotide sequence ID" value="NZ_MLIQ01000014.1"/>
</dbReference>
<accession>A0A1S1LNP1</accession>
<reference evidence="2 3" key="1">
    <citation type="submission" date="2016-10" db="EMBL/GenBank/DDBJ databases">
        <title>Evaluation of Human, Veterinary and Environmental Mycobacterium chelonae Isolates by Core Genome Phylogenomic Analysis, Targeted Gene Comparison, and Anti-microbial Susceptibility Patterns: A Tale of Mistaken Identities.</title>
        <authorList>
            <person name="Fogelson S.B."/>
            <person name="Camus A.C."/>
            <person name="Lorenz W."/>
            <person name="Vasireddy R."/>
            <person name="Vasireddy S."/>
            <person name="Smith T."/>
            <person name="Brown-Elliott B.A."/>
            <person name="Wallace R.J.Jr."/>
            <person name="Hasan N.A."/>
            <person name="Reischl U."/>
            <person name="Sanchez S."/>
        </authorList>
    </citation>
    <scope>NUCLEOTIDE SEQUENCE [LARGE SCALE GENOMIC DNA]</scope>
    <source>
        <strain evidence="2 3">15515</strain>
    </source>
</reference>
<gene>
    <name evidence="2" type="ORF">BKG82_12745</name>
</gene>
<comment type="caution">
    <text evidence="2">The sequence shown here is derived from an EMBL/GenBank/DDBJ whole genome shotgun (WGS) entry which is preliminary data.</text>
</comment>
<name>A0A1S1LNP1_MYCCH</name>
<evidence type="ECO:0000313" key="3">
    <source>
        <dbReference type="Proteomes" id="UP000180043"/>
    </source>
</evidence>
<organism evidence="2 3">
    <name type="scientific">Mycobacteroides chelonae</name>
    <name type="common">Mycobacterium chelonae</name>
    <dbReference type="NCBI Taxonomy" id="1774"/>
    <lineage>
        <taxon>Bacteria</taxon>
        <taxon>Bacillati</taxon>
        <taxon>Actinomycetota</taxon>
        <taxon>Actinomycetes</taxon>
        <taxon>Mycobacteriales</taxon>
        <taxon>Mycobacteriaceae</taxon>
        <taxon>Mycobacteroides</taxon>
    </lineage>
</organism>
<dbReference type="Proteomes" id="UP000180043">
    <property type="component" value="Unassembled WGS sequence"/>
</dbReference>
<evidence type="ECO:0000313" key="2">
    <source>
        <dbReference type="EMBL" id="OHU57054.1"/>
    </source>
</evidence>
<feature type="region of interest" description="Disordered" evidence="1">
    <location>
        <begin position="33"/>
        <end position="52"/>
    </location>
</feature>
<evidence type="ECO:0000256" key="1">
    <source>
        <dbReference type="SAM" id="MobiDB-lite"/>
    </source>
</evidence>
<dbReference type="AlphaFoldDB" id="A0A1S1LNP1"/>
<protein>
    <submittedName>
        <fullName evidence="2">Uncharacterized protein</fullName>
    </submittedName>
</protein>
<sequence>MNCSNTAVSWGSSGHKDASGVVCQDISAAARSHAAPLRRPGGAADRSVRRTRRGGARPRVVFAAGGITYEYACARSAHAEARDARREWIERTGEVTAQTAMWTSRDGWLTEVAAWLAIDDGLAECGRRHIKPERVLRAAVVLAAHADHATGRNCAVANATVGRGSGNSARTVTTARQVLAAAGLAVEVHRGTGSVATPGCRRRPSIWHLISRPEPVVKAAAGLAVCALPPSRRDRRIGSVREISPSAREHARGPKSNPPNRSPKRGRRFAPRPLPLQLLAADLVAHVRSLGHAHIGHICDALAASGLELSAWDGKSLREALDADGKARGWDWPSRVERPGSLLLARLRRLPVRPAVASQGGVAIARAARTPSVLAQSVADSQKSAQARAQWCADVTAVTTEAQQARVLRAHQAKFGSVIDPVRAIAEAGRRASRLYPLLPLAEALDQWVTDVIGAEADAAVGEHLSAGTSLREDMLINLATGKCDCVVCGAADAPLRPQLPCREMSMVCDLCWPVIAAELDVASGERMSA</sequence>
<dbReference type="EMBL" id="MLIQ01000014">
    <property type="protein sequence ID" value="OHU57054.1"/>
    <property type="molecule type" value="Genomic_DNA"/>
</dbReference>
<proteinExistence type="predicted"/>